<dbReference type="RefSeq" id="WP_068669702.1">
    <property type="nucleotide sequence ID" value="NZ_LYPB01000090.1"/>
</dbReference>
<evidence type="ECO:0000313" key="5">
    <source>
        <dbReference type="Proteomes" id="UP000078454"/>
    </source>
</evidence>
<reference evidence="4 5" key="1">
    <citation type="submission" date="2016-05" db="EMBL/GenBank/DDBJ databases">
        <title>Paenibacillus sp. 1ZS3-15 nov., isolated from the rhizosphere soil.</title>
        <authorList>
            <person name="Zhang X.X."/>
            <person name="Zhang J."/>
        </authorList>
    </citation>
    <scope>NUCLEOTIDE SEQUENCE [LARGE SCALE GENOMIC DNA]</scope>
    <source>
        <strain evidence="4 5">1ZS3-15</strain>
    </source>
</reference>
<dbReference type="InterPro" id="IPR055170">
    <property type="entry name" value="GFO_IDH_MocA-like_dom"/>
</dbReference>
<name>A0A197ZZ81_9BACL</name>
<dbReference type="STRING" id="1850517.A8708_12685"/>
<dbReference type="Gene3D" id="3.30.360.10">
    <property type="entry name" value="Dihydrodipicolinate Reductase, domain 2"/>
    <property type="match status" value="1"/>
</dbReference>
<evidence type="ECO:0000313" key="4">
    <source>
        <dbReference type="EMBL" id="OAS14255.1"/>
    </source>
</evidence>
<dbReference type="InterPro" id="IPR036291">
    <property type="entry name" value="NAD(P)-bd_dom_sf"/>
</dbReference>
<sequence length="339" mass="37126">MLRIGLVGLGFMGRTHLENYVRLEAEGVAIKVVALCDIDPVKLEGNAVAGNIDTGDSAIDFNLYAKYASVSEMIEKEQLDYVDLALPTYLHRDITIECLNKGLHVLCEKPMASNPQECAEMIEAAEANGKQLMIGQCLRFWPAYVYLKEAVEKGTYGNVTSGYFYRGGATPTWGPWLIDKEKSGGALLDMHVHDIDMVNWLFGKPGSVSCLARNVVPGSGYDVVSTNYLYGDGKVINAQADWTLEGDYGFDMQFRVNFEKANIIFGASGLKVNLNDAPGFSPELSPEMGYYLELKYFIETLLAGESVTTASPASTRETIEIAVAEIASADQHGAWVEVK</sequence>
<accession>A0A197ZZ81</accession>
<comment type="caution">
    <text evidence="4">The sequence shown here is derived from an EMBL/GenBank/DDBJ whole genome shotgun (WGS) entry which is preliminary data.</text>
</comment>
<evidence type="ECO:0000256" key="1">
    <source>
        <dbReference type="ARBA" id="ARBA00023002"/>
    </source>
</evidence>
<dbReference type="Pfam" id="PF22725">
    <property type="entry name" value="GFO_IDH_MocA_C3"/>
    <property type="match status" value="1"/>
</dbReference>
<dbReference type="GO" id="GO:0016491">
    <property type="term" value="F:oxidoreductase activity"/>
    <property type="evidence" value="ECO:0007669"/>
    <property type="project" value="UniProtKB-KW"/>
</dbReference>
<keyword evidence="1" id="KW-0560">Oxidoreductase</keyword>
<feature type="domain" description="GFO/IDH/MocA-like oxidoreductase" evidence="3">
    <location>
        <begin position="145"/>
        <end position="263"/>
    </location>
</feature>
<dbReference type="AlphaFoldDB" id="A0A197ZZ81"/>
<dbReference type="SUPFAM" id="SSF55347">
    <property type="entry name" value="Glyceraldehyde-3-phosphate dehydrogenase-like, C-terminal domain"/>
    <property type="match status" value="1"/>
</dbReference>
<gene>
    <name evidence="4" type="ORF">A8708_12685</name>
</gene>
<dbReference type="InterPro" id="IPR050463">
    <property type="entry name" value="Gfo/Idh/MocA_oxidrdct_glycsds"/>
</dbReference>
<protein>
    <submittedName>
        <fullName evidence="4">Oxidoreductase</fullName>
    </submittedName>
</protein>
<keyword evidence="5" id="KW-1185">Reference proteome</keyword>
<dbReference type="PANTHER" id="PTHR43818">
    <property type="entry name" value="BCDNA.GH03377"/>
    <property type="match status" value="1"/>
</dbReference>
<dbReference type="GO" id="GO:0000166">
    <property type="term" value="F:nucleotide binding"/>
    <property type="evidence" value="ECO:0007669"/>
    <property type="project" value="InterPro"/>
</dbReference>
<dbReference type="OrthoDB" id="9815825at2"/>
<dbReference type="Gene3D" id="3.40.50.720">
    <property type="entry name" value="NAD(P)-binding Rossmann-like Domain"/>
    <property type="match status" value="1"/>
</dbReference>
<evidence type="ECO:0000259" key="2">
    <source>
        <dbReference type="Pfam" id="PF01408"/>
    </source>
</evidence>
<dbReference type="Proteomes" id="UP000078454">
    <property type="component" value="Unassembled WGS sequence"/>
</dbReference>
<dbReference type="Pfam" id="PF01408">
    <property type="entry name" value="GFO_IDH_MocA"/>
    <property type="match status" value="1"/>
</dbReference>
<organism evidence="4 5">
    <name type="scientific">Paenibacillus oryzisoli</name>
    <dbReference type="NCBI Taxonomy" id="1850517"/>
    <lineage>
        <taxon>Bacteria</taxon>
        <taxon>Bacillati</taxon>
        <taxon>Bacillota</taxon>
        <taxon>Bacilli</taxon>
        <taxon>Bacillales</taxon>
        <taxon>Paenibacillaceae</taxon>
        <taxon>Paenibacillus</taxon>
    </lineage>
</organism>
<dbReference type="EMBL" id="LYPB01000090">
    <property type="protein sequence ID" value="OAS14255.1"/>
    <property type="molecule type" value="Genomic_DNA"/>
</dbReference>
<dbReference type="SUPFAM" id="SSF51735">
    <property type="entry name" value="NAD(P)-binding Rossmann-fold domains"/>
    <property type="match status" value="1"/>
</dbReference>
<proteinExistence type="predicted"/>
<evidence type="ECO:0000259" key="3">
    <source>
        <dbReference type="Pfam" id="PF22725"/>
    </source>
</evidence>
<feature type="domain" description="Gfo/Idh/MocA-like oxidoreductase N-terminal" evidence="2">
    <location>
        <begin position="2"/>
        <end position="135"/>
    </location>
</feature>
<dbReference type="PANTHER" id="PTHR43818:SF11">
    <property type="entry name" value="BCDNA.GH03377"/>
    <property type="match status" value="1"/>
</dbReference>
<dbReference type="InterPro" id="IPR000683">
    <property type="entry name" value="Gfo/Idh/MocA-like_OxRdtase_N"/>
</dbReference>